<protein>
    <recommendedName>
        <fullName evidence="9">4,4'-diaponeurosporenoate glycosyltransferase</fullName>
    </recommendedName>
</protein>
<dbReference type="SUPFAM" id="SSF53448">
    <property type="entry name" value="Nucleotide-diphospho-sugar transferases"/>
    <property type="match status" value="1"/>
</dbReference>
<evidence type="ECO:0000259" key="10">
    <source>
        <dbReference type="Pfam" id="PF00535"/>
    </source>
</evidence>
<comment type="caution">
    <text evidence="11">The sequence shown here is derived from an EMBL/GenBank/DDBJ whole genome shotgun (WGS) entry which is preliminary data.</text>
</comment>
<accession>A0ABN3UCP4</accession>
<evidence type="ECO:0000256" key="5">
    <source>
        <dbReference type="ARBA" id="ARBA00023136"/>
    </source>
</evidence>
<name>A0ABN3UCP4_9MICO</name>
<evidence type="ECO:0000256" key="7">
    <source>
        <dbReference type="ARBA" id="ARBA00037904"/>
    </source>
</evidence>
<evidence type="ECO:0000313" key="11">
    <source>
        <dbReference type="EMBL" id="GAA2730344.1"/>
    </source>
</evidence>
<evidence type="ECO:0000256" key="9">
    <source>
        <dbReference type="ARBA" id="ARBA00040345"/>
    </source>
</evidence>
<evidence type="ECO:0000313" key="12">
    <source>
        <dbReference type="Proteomes" id="UP001501326"/>
    </source>
</evidence>
<reference evidence="11 12" key="1">
    <citation type="journal article" date="2019" name="Int. J. Syst. Evol. Microbiol.">
        <title>The Global Catalogue of Microorganisms (GCM) 10K type strain sequencing project: providing services to taxonomists for standard genome sequencing and annotation.</title>
        <authorList>
            <consortium name="The Broad Institute Genomics Platform"/>
            <consortium name="The Broad Institute Genome Sequencing Center for Infectious Disease"/>
            <person name="Wu L."/>
            <person name="Ma J."/>
        </authorList>
    </citation>
    <scope>NUCLEOTIDE SEQUENCE [LARGE SCALE GENOMIC DNA]</scope>
    <source>
        <strain evidence="11 12">JCM 16378</strain>
    </source>
</reference>
<feature type="domain" description="Glycosyltransferase 2-like" evidence="10">
    <location>
        <begin position="9"/>
        <end position="139"/>
    </location>
</feature>
<dbReference type="Gene3D" id="3.90.550.10">
    <property type="entry name" value="Spore Coat Polysaccharide Biosynthesis Protein SpsA, Chain A"/>
    <property type="match status" value="1"/>
</dbReference>
<keyword evidence="3" id="KW-0328">Glycosyltransferase</keyword>
<comment type="similarity">
    <text evidence="8">Belongs to the glycosyltransferase 2 family. CrtQ subfamily.</text>
</comment>
<keyword evidence="4" id="KW-0808">Transferase</keyword>
<dbReference type="InterPro" id="IPR029044">
    <property type="entry name" value="Nucleotide-diphossugar_trans"/>
</dbReference>
<evidence type="ECO:0000256" key="6">
    <source>
        <dbReference type="ARBA" id="ARBA00037281"/>
    </source>
</evidence>
<dbReference type="EMBL" id="BAAARN010000001">
    <property type="protein sequence ID" value="GAA2730344.1"/>
    <property type="molecule type" value="Genomic_DNA"/>
</dbReference>
<comment type="pathway">
    <text evidence="7">Carotenoid biosynthesis; staphyloxanthin biosynthesis; staphyloxanthin from farnesyl diphosphate: step 4/5.</text>
</comment>
<evidence type="ECO:0000256" key="2">
    <source>
        <dbReference type="ARBA" id="ARBA00022475"/>
    </source>
</evidence>
<organism evidence="11 12">
    <name type="scientific">Pedococcus aerophilus</name>
    <dbReference type="NCBI Taxonomy" id="436356"/>
    <lineage>
        <taxon>Bacteria</taxon>
        <taxon>Bacillati</taxon>
        <taxon>Actinomycetota</taxon>
        <taxon>Actinomycetes</taxon>
        <taxon>Micrococcales</taxon>
        <taxon>Intrasporangiaceae</taxon>
        <taxon>Pedococcus</taxon>
    </lineage>
</organism>
<dbReference type="RefSeq" id="WP_344189295.1">
    <property type="nucleotide sequence ID" value="NZ_BAAARN010000001.1"/>
</dbReference>
<comment type="function">
    <text evidence="6">Catalyzes the glycosylation of 4,4'-diaponeurosporenoate, i.e. the esterification of glucose at the C1'' position with the carboxyl group of 4,4'-diaponeurosporenic acid, to form glycosyl-4,4'-diaponeurosporenoate. This is a step in the biosynthesis of staphyloxanthin, an orange pigment present in most staphylococci strains.</text>
</comment>
<evidence type="ECO:0000256" key="8">
    <source>
        <dbReference type="ARBA" id="ARBA00038120"/>
    </source>
</evidence>
<keyword evidence="2" id="KW-1003">Cell membrane</keyword>
<dbReference type="Pfam" id="PF00535">
    <property type="entry name" value="Glycos_transf_2"/>
    <property type="match status" value="1"/>
</dbReference>
<evidence type="ECO:0000256" key="3">
    <source>
        <dbReference type="ARBA" id="ARBA00022676"/>
    </source>
</evidence>
<gene>
    <name evidence="11" type="ORF">GCM10009867_01540</name>
</gene>
<evidence type="ECO:0000256" key="1">
    <source>
        <dbReference type="ARBA" id="ARBA00004236"/>
    </source>
</evidence>
<dbReference type="InterPro" id="IPR001173">
    <property type="entry name" value="Glyco_trans_2-like"/>
</dbReference>
<sequence>MSTVTSVAVVVPARDEELVLADCLGSLEAARQELHRHRPDVRVQVLVVLDRCLDGSASVVARQPGVESLMVSAGCVGTARATGASHVLSGYDTHDQLWLASTDADTVVPAHWLVTQVELAENGWDLVLGTVEPHDLDDHLLGRWARRHRLLDGHPHVHGANLGVRASRYVEVGGFPGVALHEDVLLVEAVKATGAPWLATDTTRVRTAGRLDARVTGGFATYLRDLADAVTTPDPAVHPVTVLTPTATTPALCD</sequence>
<proteinExistence type="inferred from homology"/>
<evidence type="ECO:0000256" key="4">
    <source>
        <dbReference type="ARBA" id="ARBA00022679"/>
    </source>
</evidence>
<dbReference type="PANTHER" id="PTHR43646">
    <property type="entry name" value="GLYCOSYLTRANSFERASE"/>
    <property type="match status" value="1"/>
</dbReference>
<dbReference type="Proteomes" id="UP001501326">
    <property type="component" value="Unassembled WGS sequence"/>
</dbReference>
<keyword evidence="5" id="KW-0472">Membrane</keyword>
<dbReference type="PANTHER" id="PTHR43646:SF2">
    <property type="entry name" value="GLYCOSYLTRANSFERASE 2-LIKE DOMAIN-CONTAINING PROTEIN"/>
    <property type="match status" value="1"/>
</dbReference>
<keyword evidence="12" id="KW-1185">Reference proteome</keyword>
<comment type="subcellular location">
    <subcellularLocation>
        <location evidence="1">Cell membrane</location>
    </subcellularLocation>
</comment>